<dbReference type="EMBL" id="AGTP01069786">
    <property type="status" value="NOT_ANNOTATED_CDS"/>
    <property type="molecule type" value="Genomic_DNA"/>
</dbReference>
<gene>
    <name evidence="1" type="primary">Dynlt5</name>
</gene>
<reference evidence="1" key="2">
    <citation type="submission" date="2025-08" db="UniProtKB">
        <authorList>
            <consortium name="Ensembl"/>
        </authorList>
    </citation>
    <scope>IDENTIFICATION</scope>
</reference>
<protein>
    <submittedName>
        <fullName evidence="1">Uncharacterized protein</fullName>
    </submittedName>
</protein>
<dbReference type="GeneTree" id="ENSGT00900000142960"/>
<dbReference type="Ensembl" id="ENSSTOT00000016329.3">
    <property type="protein sequence ID" value="ENSSTOP00000014620.3"/>
    <property type="gene ID" value="ENSSTOG00000016329.3"/>
</dbReference>
<dbReference type="Proteomes" id="UP000005215">
    <property type="component" value="Unassembled WGS sequence"/>
</dbReference>
<name>I3MRC3_ICTTR</name>
<keyword evidence="2" id="KW-1185">Reference proteome</keyword>
<evidence type="ECO:0000313" key="1">
    <source>
        <dbReference type="Ensembl" id="ENSSTOP00000014620.3"/>
    </source>
</evidence>
<accession>I3MRC3</accession>
<dbReference type="eggNOG" id="KOG4108">
    <property type="taxonomic scope" value="Eukaryota"/>
</dbReference>
<dbReference type="HOGENOM" id="CLU_097204_4_0_1"/>
<reference evidence="2" key="1">
    <citation type="submission" date="2011-11" db="EMBL/GenBank/DDBJ databases">
        <title>The Draft Genome of Spermophilus tridecemlineatus.</title>
        <authorList>
            <consortium name="The Broad Institute Genome Assembly &amp; Analysis Group"/>
            <consortium name="Computational R&amp;D Group"/>
            <consortium name="and Sequencing Platform"/>
            <person name="Di Palma F."/>
            <person name="Alfoldi J."/>
            <person name="Johnson J."/>
            <person name="Berlin A."/>
            <person name="Gnerre S."/>
            <person name="Jaffe D."/>
            <person name="MacCallum I."/>
            <person name="Young S."/>
            <person name="Walker B.J."/>
            <person name="Lindblad-Toh K."/>
        </authorList>
    </citation>
    <scope>NUCLEOTIDE SEQUENCE [LARGE SCALE GENOMIC DNA]</scope>
</reference>
<dbReference type="STRING" id="43179.ENSSTOP00000014620"/>
<dbReference type="AlphaFoldDB" id="I3MRC3"/>
<proteinExistence type="predicted"/>
<sequence>MENTYQLGPIKHFPVVTVNHILQDVLTD</sequence>
<organism evidence="1 2">
    <name type="scientific">Ictidomys tridecemlineatus</name>
    <name type="common">Thirteen-lined ground squirrel</name>
    <name type="synonym">Spermophilus tridecemlineatus</name>
    <dbReference type="NCBI Taxonomy" id="43179"/>
    <lineage>
        <taxon>Eukaryota</taxon>
        <taxon>Metazoa</taxon>
        <taxon>Chordata</taxon>
        <taxon>Craniata</taxon>
        <taxon>Vertebrata</taxon>
        <taxon>Euteleostomi</taxon>
        <taxon>Mammalia</taxon>
        <taxon>Eutheria</taxon>
        <taxon>Euarchontoglires</taxon>
        <taxon>Glires</taxon>
        <taxon>Rodentia</taxon>
        <taxon>Sciuromorpha</taxon>
        <taxon>Sciuridae</taxon>
        <taxon>Xerinae</taxon>
        <taxon>Marmotini</taxon>
        <taxon>Ictidomys</taxon>
    </lineage>
</organism>
<reference evidence="1" key="3">
    <citation type="submission" date="2025-09" db="UniProtKB">
        <authorList>
            <consortium name="Ensembl"/>
        </authorList>
    </citation>
    <scope>IDENTIFICATION</scope>
</reference>
<evidence type="ECO:0000313" key="2">
    <source>
        <dbReference type="Proteomes" id="UP000005215"/>
    </source>
</evidence>
<dbReference type="InParanoid" id="I3MRC3"/>